<keyword evidence="5 8" id="KW-1133">Transmembrane helix</keyword>
<dbReference type="Pfam" id="PF20431">
    <property type="entry name" value="E_motif"/>
    <property type="match status" value="1"/>
</dbReference>
<feature type="transmembrane region" description="Helical" evidence="8">
    <location>
        <begin position="91"/>
        <end position="116"/>
    </location>
</feature>
<evidence type="ECO:0000256" key="6">
    <source>
        <dbReference type="ARBA" id="ARBA00023136"/>
    </source>
</evidence>
<sequence length="895" mass="99647">MKKVMGLLSNTRKRIQFVCLPLLFIVLFVLFTPISAQESEREEATRAIRDLGRKSKIFVDKLKTGITRDGYNSGSVGLGVELESGLGIFDAFFASFSMILVSEIGDETFIIAALMAMRHPKSIVLSGALSALFVMTVLSTGLGRIVPNLISRKHTNSAATVLYAFFGLRLLYIAWRSNSKSSQKKEFEEVEEKLESGQGKTAVRRFFSRFCTPIFLESFILTFLAEWGDRSQIATIALATHKNAFGVATGATVGHTICTSLAVIGGSMLASKISQRSVATVGGLLFLGFSLSSYFYPPLHQCHLSCSYSTQQCLQLPRADLVHAKAMKNGTSQYLNVGNTIMDLYVKNHYLRNAQKLFDEILQKDVRSWTILISGFSRFGDYRTGLDYFGKMISEGIVAPNRFTLSSVLRCCSGVSNGFWLGKAIHGLIIINGMNLDVALANAILDLYVKCGAFGYAERFFETMDDKDNFSWNIMMASSLSKGDVGKCLDYFKKLPDKVVSSWNTVIDGFLRHGYEGVALELLYEMVNSGHAFDEYTFSISLALLASLKNVELGRQVHGQLLRVGISGDAFARTSLVDMYCKCGQMEKAKLIVQISHQDIMKSQFLTISSHDHRALSILWSTVLAGYVKYGMLIEAFQSLRFMIHEKISVNMVTLTSIVTASADAGLLEVGQQIHSRILKSGHKPDVFFSSSMVDMYAKCGKLDDAWSFFIQAETRNVVLWTTMIFAYAVHGYGEKAVQLFDLMRNDGITPNEVTFVGVLTGCSHAGLIQEGCKYFRMMKEVYGIKPGDEHCTSMVDIYGRAGKLNEIKDFIFKNDISHIGTVWNAFLSACHLHKNVEMAKWVHDKLLELQPSEPGPYVLLSNTCSDNYMWDKASALRGLMQKREIEKLPGQSWI</sequence>
<protein>
    <submittedName>
        <fullName evidence="11">Pentatricopeptide repeat-containing protein At1g06140, mitochondrial-like</fullName>
    </submittedName>
</protein>
<evidence type="ECO:0000256" key="4">
    <source>
        <dbReference type="ARBA" id="ARBA00022737"/>
    </source>
</evidence>
<evidence type="ECO:0000256" key="5">
    <source>
        <dbReference type="ARBA" id="ARBA00022989"/>
    </source>
</evidence>
<gene>
    <name evidence="11" type="primary">LOC113708757</name>
</gene>
<organism evidence="10 11">
    <name type="scientific">Coffea arabica</name>
    <name type="common">Arabian coffee</name>
    <dbReference type="NCBI Taxonomy" id="13443"/>
    <lineage>
        <taxon>Eukaryota</taxon>
        <taxon>Viridiplantae</taxon>
        <taxon>Streptophyta</taxon>
        <taxon>Embryophyta</taxon>
        <taxon>Tracheophyta</taxon>
        <taxon>Spermatophyta</taxon>
        <taxon>Magnoliopsida</taxon>
        <taxon>eudicotyledons</taxon>
        <taxon>Gunneridae</taxon>
        <taxon>Pentapetalae</taxon>
        <taxon>asterids</taxon>
        <taxon>lamiids</taxon>
        <taxon>Gentianales</taxon>
        <taxon>Rubiaceae</taxon>
        <taxon>Ixoroideae</taxon>
        <taxon>Gardenieae complex</taxon>
        <taxon>Bertiereae - Coffeeae clade</taxon>
        <taxon>Coffeeae</taxon>
        <taxon>Coffea</taxon>
    </lineage>
</organism>
<evidence type="ECO:0000256" key="3">
    <source>
        <dbReference type="ARBA" id="ARBA00022692"/>
    </source>
</evidence>
<evidence type="ECO:0000256" key="2">
    <source>
        <dbReference type="ARBA" id="ARBA00009190"/>
    </source>
</evidence>
<dbReference type="InterPro" id="IPR046848">
    <property type="entry name" value="E_motif"/>
</dbReference>
<dbReference type="InterPro" id="IPR011990">
    <property type="entry name" value="TPR-like_helical_dom_sf"/>
</dbReference>
<dbReference type="GO" id="GO:0003723">
    <property type="term" value="F:RNA binding"/>
    <property type="evidence" value="ECO:0007669"/>
    <property type="project" value="InterPro"/>
</dbReference>
<dbReference type="AlphaFoldDB" id="A0A6P6U9P0"/>
<evidence type="ECO:0000256" key="7">
    <source>
        <dbReference type="PROSITE-ProRule" id="PRU00708"/>
    </source>
</evidence>
<dbReference type="PROSITE" id="PS51375">
    <property type="entry name" value="PPR"/>
    <property type="match status" value="3"/>
</dbReference>
<dbReference type="GeneID" id="113708757"/>
<keyword evidence="10" id="KW-1185">Reference proteome</keyword>
<keyword evidence="4" id="KW-0677">Repeat</keyword>
<dbReference type="Gene3D" id="1.25.40.10">
    <property type="entry name" value="Tetratricopeptide repeat domain"/>
    <property type="match status" value="4"/>
</dbReference>
<evidence type="ECO:0000256" key="1">
    <source>
        <dbReference type="ARBA" id="ARBA00004141"/>
    </source>
</evidence>
<dbReference type="Pfam" id="PF01169">
    <property type="entry name" value="GDT1"/>
    <property type="match status" value="2"/>
</dbReference>
<dbReference type="GO" id="GO:0009451">
    <property type="term" value="P:RNA modification"/>
    <property type="evidence" value="ECO:0007669"/>
    <property type="project" value="InterPro"/>
</dbReference>
<dbReference type="PANTHER" id="PTHR47926">
    <property type="entry name" value="PENTATRICOPEPTIDE REPEAT-CONTAINING PROTEIN"/>
    <property type="match status" value="1"/>
</dbReference>
<feature type="transmembrane region" description="Helical" evidence="8">
    <location>
        <begin position="123"/>
        <end position="146"/>
    </location>
</feature>
<reference evidence="10" key="1">
    <citation type="journal article" date="2025" name="Foods">
        <title>Unveiling the Microbial Signatures of Arabica Coffee Cherries: Insights into Ripeness Specific Diversity, Functional Traits, and Implications for Quality and Safety.</title>
        <authorList>
            <consortium name="RefSeq"/>
            <person name="Tenea G.N."/>
            <person name="Cifuentes V."/>
            <person name="Reyes P."/>
            <person name="Cevallos-Vallejos M."/>
        </authorList>
    </citation>
    <scope>NUCLEOTIDE SEQUENCE [LARGE SCALE GENOMIC DNA]</scope>
</reference>
<comment type="subcellular location">
    <subcellularLocation>
        <location evidence="1">Membrane</location>
        <topology evidence="1">Multi-pass membrane protein</topology>
    </subcellularLocation>
</comment>
<keyword evidence="3 8" id="KW-0812">Transmembrane</keyword>
<dbReference type="NCBIfam" id="TIGR00756">
    <property type="entry name" value="PPR"/>
    <property type="match status" value="3"/>
</dbReference>
<feature type="repeat" description="PPR" evidence="7">
    <location>
        <begin position="365"/>
        <end position="399"/>
    </location>
</feature>
<feature type="chain" id="PRO_5027679004" evidence="9">
    <location>
        <begin position="37"/>
        <end position="895"/>
    </location>
</feature>
<dbReference type="InterPro" id="IPR002885">
    <property type="entry name" value="PPR_rpt"/>
</dbReference>
<feature type="transmembrane region" description="Helical" evidence="8">
    <location>
        <begin position="206"/>
        <end position="225"/>
    </location>
</feature>
<dbReference type="GO" id="GO:0046873">
    <property type="term" value="F:metal ion transmembrane transporter activity"/>
    <property type="evidence" value="ECO:0007669"/>
    <property type="project" value="InterPro"/>
</dbReference>
<dbReference type="InterPro" id="IPR001727">
    <property type="entry name" value="GDT1-like"/>
</dbReference>
<evidence type="ECO:0000313" key="10">
    <source>
        <dbReference type="Proteomes" id="UP001652660"/>
    </source>
</evidence>
<dbReference type="InterPro" id="IPR046960">
    <property type="entry name" value="PPR_At4g14850-like_plant"/>
</dbReference>
<keyword evidence="6 8" id="KW-0472">Membrane</keyword>
<keyword evidence="9" id="KW-0732">Signal</keyword>
<dbReference type="FunFam" id="1.25.40.10:FF:000090">
    <property type="entry name" value="Pentatricopeptide repeat-containing protein, chloroplastic"/>
    <property type="match status" value="1"/>
</dbReference>
<feature type="transmembrane region" description="Helical" evidence="8">
    <location>
        <begin position="278"/>
        <end position="296"/>
    </location>
</feature>
<feature type="repeat" description="PPR" evidence="7">
    <location>
        <begin position="499"/>
        <end position="533"/>
    </location>
</feature>
<dbReference type="RefSeq" id="XP_027087154.1">
    <property type="nucleotide sequence ID" value="XM_027231353.2"/>
</dbReference>
<accession>A0A6P6U9P0</accession>
<proteinExistence type="inferred from homology"/>
<dbReference type="PANTHER" id="PTHR47926:SF347">
    <property type="entry name" value="PENTATRICOPEPTIDE REPEAT-CONTAINING PROTEIN"/>
    <property type="match status" value="1"/>
</dbReference>
<dbReference type="Proteomes" id="UP001652660">
    <property type="component" value="Chromosome 9c"/>
</dbReference>
<name>A0A6P6U9P0_COFAR</name>
<feature type="signal peptide" evidence="9">
    <location>
        <begin position="1"/>
        <end position="36"/>
    </location>
</feature>
<evidence type="ECO:0000256" key="9">
    <source>
        <dbReference type="SAM" id="SignalP"/>
    </source>
</evidence>
<feature type="repeat" description="PPR" evidence="7">
    <location>
        <begin position="717"/>
        <end position="751"/>
    </location>
</feature>
<dbReference type="GO" id="GO:0016020">
    <property type="term" value="C:membrane"/>
    <property type="evidence" value="ECO:0007669"/>
    <property type="project" value="UniProtKB-SubCell"/>
</dbReference>
<feature type="transmembrane region" description="Helical" evidence="8">
    <location>
        <begin position="245"/>
        <end position="266"/>
    </location>
</feature>
<reference evidence="11" key="2">
    <citation type="submission" date="2025-08" db="UniProtKB">
        <authorList>
            <consortium name="RefSeq"/>
        </authorList>
    </citation>
    <scope>IDENTIFICATION</scope>
    <source>
        <tissue evidence="11">Leaves</tissue>
    </source>
</reference>
<dbReference type="Pfam" id="PF13041">
    <property type="entry name" value="PPR_2"/>
    <property type="match status" value="2"/>
</dbReference>
<comment type="similarity">
    <text evidence="2">Belongs to the GDT1 family.</text>
</comment>
<feature type="transmembrane region" description="Helical" evidence="8">
    <location>
        <begin position="158"/>
        <end position="175"/>
    </location>
</feature>
<dbReference type="OrthoDB" id="442680at2759"/>
<dbReference type="Pfam" id="PF01535">
    <property type="entry name" value="PPR"/>
    <property type="match status" value="6"/>
</dbReference>
<evidence type="ECO:0000313" key="11">
    <source>
        <dbReference type="RefSeq" id="XP_027087154.1"/>
    </source>
</evidence>
<evidence type="ECO:0000256" key="8">
    <source>
        <dbReference type="SAM" id="Phobius"/>
    </source>
</evidence>